<keyword evidence="12" id="KW-0275">Fatty acid biosynthesis</keyword>
<evidence type="ECO:0000256" key="19">
    <source>
        <dbReference type="ARBA" id="ARBA00066822"/>
    </source>
</evidence>
<reference evidence="26 27" key="1">
    <citation type="submission" date="2023-11" db="EMBL/GenBank/DDBJ databases">
        <title>Halocaridina rubra genome assembly.</title>
        <authorList>
            <person name="Smith C."/>
        </authorList>
    </citation>
    <scope>NUCLEOTIDE SEQUENCE [LARGE SCALE GENOMIC DNA]</scope>
    <source>
        <strain evidence="26">EP-1</strain>
        <tissue evidence="26">Whole</tissue>
    </source>
</reference>
<comment type="catalytic activity">
    <reaction evidence="15">
        <text>testosterone + NAD(+) = androst-4-ene-3,17-dione + NADH + H(+)</text>
        <dbReference type="Rhea" id="RHEA:14929"/>
        <dbReference type="ChEBI" id="CHEBI:15378"/>
        <dbReference type="ChEBI" id="CHEBI:16422"/>
        <dbReference type="ChEBI" id="CHEBI:17347"/>
        <dbReference type="ChEBI" id="CHEBI:57540"/>
        <dbReference type="ChEBI" id="CHEBI:57945"/>
        <dbReference type="EC" id="1.1.1.239"/>
    </reaction>
    <physiologicalReaction direction="left-to-right" evidence="15">
        <dbReference type="Rhea" id="RHEA:14930"/>
    </physiologicalReaction>
</comment>
<dbReference type="PROSITE" id="PS00061">
    <property type="entry name" value="ADH_SHORT"/>
    <property type="match status" value="1"/>
</dbReference>
<keyword evidence="11" id="KW-0496">Mitochondrion</keyword>
<evidence type="ECO:0000256" key="25">
    <source>
        <dbReference type="ARBA" id="ARBA00083258"/>
    </source>
</evidence>
<evidence type="ECO:0000256" key="2">
    <source>
        <dbReference type="ARBA" id="ARBA00005189"/>
    </source>
</evidence>
<evidence type="ECO:0000256" key="15">
    <source>
        <dbReference type="ARBA" id="ARBA00050232"/>
    </source>
</evidence>
<dbReference type="CDD" id="cd05233">
    <property type="entry name" value="SDR_c"/>
    <property type="match status" value="1"/>
</dbReference>
<comment type="similarity">
    <text evidence="3">Belongs to the short-chain dehydrogenases/reductases (SDR) family.</text>
</comment>
<evidence type="ECO:0000256" key="22">
    <source>
        <dbReference type="ARBA" id="ARBA00081419"/>
    </source>
</evidence>
<evidence type="ECO:0000256" key="1">
    <source>
        <dbReference type="ARBA" id="ARBA00004305"/>
    </source>
</evidence>
<dbReference type="GO" id="GO:0005759">
    <property type="term" value="C:mitochondrial matrix"/>
    <property type="evidence" value="ECO:0007669"/>
    <property type="project" value="UniProtKB-SubCell"/>
</dbReference>
<feature type="non-terminal residue" evidence="26">
    <location>
        <position position="1"/>
    </location>
</feature>
<evidence type="ECO:0000256" key="16">
    <source>
        <dbReference type="ARBA" id="ARBA00050435"/>
    </source>
</evidence>
<dbReference type="Proteomes" id="UP001381693">
    <property type="component" value="Unassembled WGS sequence"/>
</dbReference>
<keyword evidence="10" id="KW-0443">Lipid metabolism</keyword>
<dbReference type="Pfam" id="PF13561">
    <property type="entry name" value="adh_short_C2"/>
    <property type="match status" value="1"/>
</dbReference>
<dbReference type="GO" id="GO:0006633">
    <property type="term" value="P:fatty acid biosynthetic process"/>
    <property type="evidence" value="ECO:0007669"/>
    <property type="project" value="UniProtKB-KW"/>
</dbReference>
<dbReference type="Gene3D" id="3.40.50.720">
    <property type="entry name" value="NAD(P)-binding Rossmann-like Domain"/>
    <property type="match status" value="1"/>
</dbReference>
<dbReference type="PANTHER" id="PTHR24321:SF8">
    <property type="entry name" value="ESTRADIOL 17-BETA-DEHYDROGENASE 8-RELATED"/>
    <property type="match status" value="1"/>
</dbReference>
<evidence type="ECO:0000256" key="6">
    <source>
        <dbReference type="ARBA" id="ARBA00022553"/>
    </source>
</evidence>
<keyword evidence="27" id="KW-1185">Reference proteome</keyword>
<comment type="pathway">
    <text evidence="13">Steroid biosynthesis; estrogen biosynthesis.</text>
</comment>
<proteinExistence type="inferred from homology"/>
<keyword evidence="9" id="KW-0520">NAD</keyword>
<comment type="catalytic activity">
    <reaction evidence="17">
        <text>a (3R)-3-hydroxyacyl-CoA + NAD(+) = a 3-oxoacyl-CoA + NADH + H(+)</text>
        <dbReference type="Rhea" id="RHEA:32711"/>
        <dbReference type="ChEBI" id="CHEBI:15378"/>
        <dbReference type="ChEBI" id="CHEBI:57319"/>
        <dbReference type="ChEBI" id="CHEBI:57540"/>
        <dbReference type="ChEBI" id="CHEBI:57945"/>
        <dbReference type="ChEBI" id="CHEBI:90726"/>
        <dbReference type="EC" id="1.1.1.n12"/>
    </reaction>
    <physiologicalReaction direction="left-to-right" evidence="17">
        <dbReference type="Rhea" id="RHEA:32712"/>
    </physiologicalReaction>
</comment>
<dbReference type="FunFam" id="3.40.50.720:FF:000231">
    <property type="entry name" value="Estradiol 17-beta-dehydrogenase 8"/>
    <property type="match status" value="1"/>
</dbReference>
<dbReference type="InterPro" id="IPR002347">
    <property type="entry name" value="SDR_fam"/>
</dbReference>
<comment type="catalytic activity">
    <reaction evidence="14">
        <text>17beta-estradiol + NAD(+) = estrone + NADH + H(+)</text>
        <dbReference type="Rhea" id="RHEA:24612"/>
        <dbReference type="ChEBI" id="CHEBI:15378"/>
        <dbReference type="ChEBI" id="CHEBI:16469"/>
        <dbReference type="ChEBI" id="CHEBI:17263"/>
        <dbReference type="ChEBI" id="CHEBI:57540"/>
        <dbReference type="ChEBI" id="CHEBI:57945"/>
        <dbReference type="EC" id="1.1.1.62"/>
    </reaction>
    <physiologicalReaction direction="left-to-right" evidence="14">
        <dbReference type="Rhea" id="RHEA:24613"/>
    </physiologicalReaction>
    <physiologicalReaction direction="right-to-left" evidence="14">
        <dbReference type="Rhea" id="RHEA:24614"/>
    </physiologicalReaction>
</comment>
<evidence type="ECO:0000256" key="10">
    <source>
        <dbReference type="ARBA" id="ARBA00023098"/>
    </source>
</evidence>
<comment type="catalytic activity">
    <reaction evidence="16">
        <text>17beta-hydroxy-5alpha-androstan-3-one + NAD(+) = 5alpha-androstan-3,17-dione + NADH + H(+)</text>
        <dbReference type="Rhea" id="RHEA:41992"/>
        <dbReference type="ChEBI" id="CHEBI:15378"/>
        <dbReference type="ChEBI" id="CHEBI:15994"/>
        <dbReference type="ChEBI" id="CHEBI:16330"/>
        <dbReference type="ChEBI" id="CHEBI:57540"/>
        <dbReference type="ChEBI" id="CHEBI:57945"/>
    </reaction>
    <physiologicalReaction direction="left-to-right" evidence="16">
        <dbReference type="Rhea" id="RHEA:41993"/>
    </physiologicalReaction>
</comment>
<dbReference type="PRINTS" id="PR00081">
    <property type="entry name" value="GDHRDH"/>
</dbReference>
<evidence type="ECO:0000256" key="9">
    <source>
        <dbReference type="ARBA" id="ARBA00023027"/>
    </source>
</evidence>
<dbReference type="GO" id="GO:0047035">
    <property type="term" value="F:testosterone dehydrogenase (NAD+) activity"/>
    <property type="evidence" value="ECO:0007669"/>
    <property type="project" value="UniProtKB-EC"/>
</dbReference>
<dbReference type="SUPFAM" id="SSF51735">
    <property type="entry name" value="NAD(P)-binding Rossmann-fold domains"/>
    <property type="match status" value="1"/>
</dbReference>
<keyword evidence="5" id="KW-0444">Lipid biosynthesis</keyword>
<dbReference type="InterPro" id="IPR036291">
    <property type="entry name" value="NAD(P)-bd_dom_sf"/>
</dbReference>
<dbReference type="GO" id="GO:0004303">
    <property type="term" value="F:estradiol 17-beta-dehydrogenase [NAD(P)+] activity"/>
    <property type="evidence" value="ECO:0007669"/>
    <property type="project" value="UniProtKB-EC"/>
</dbReference>
<comment type="subcellular location">
    <subcellularLocation>
        <location evidence="1">Mitochondrion matrix</location>
    </subcellularLocation>
</comment>
<evidence type="ECO:0000256" key="4">
    <source>
        <dbReference type="ARBA" id="ARBA00012456"/>
    </source>
</evidence>
<evidence type="ECO:0000256" key="12">
    <source>
        <dbReference type="ARBA" id="ARBA00023160"/>
    </source>
</evidence>
<accession>A0AAN8WP42</accession>
<evidence type="ECO:0000313" key="26">
    <source>
        <dbReference type="EMBL" id="KAK7067556.1"/>
    </source>
</evidence>
<name>A0AAN8WP42_HALRR</name>
<evidence type="ECO:0000256" key="13">
    <source>
        <dbReference type="ARBA" id="ARBA00037929"/>
    </source>
</evidence>
<dbReference type="EMBL" id="JAXCGZ010018064">
    <property type="protein sequence ID" value="KAK7067556.1"/>
    <property type="molecule type" value="Genomic_DNA"/>
</dbReference>
<evidence type="ECO:0000256" key="3">
    <source>
        <dbReference type="ARBA" id="ARBA00006484"/>
    </source>
</evidence>
<evidence type="ECO:0000256" key="17">
    <source>
        <dbReference type="ARBA" id="ARBA00052680"/>
    </source>
</evidence>
<dbReference type="EC" id="1.1.1.239" evidence="19"/>
<comment type="caution">
    <text evidence="26">The sequence shown here is derived from an EMBL/GenBank/DDBJ whole genome shotgun (WGS) entry which is preliminary data.</text>
</comment>
<evidence type="ECO:0000256" key="7">
    <source>
        <dbReference type="ARBA" id="ARBA00022832"/>
    </source>
</evidence>
<evidence type="ECO:0000256" key="14">
    <source>
        <dbReference type="ARBA" id="ARBA00049069"/>
    </source>
</evidence>
<evidence type="ECO:0000256" key="21">
    <source>
        <dbReference type="ARBA" id="ARBA00077835"/>
    </source>
</evidence>
<dbReference type="EC" id="1.1.1.n12" evidence="4"/>
<dbReference type="AlphaFoldDB" id="A0AAN8WP42"/>
<dbReference type="PRINTS" id="PR00080">
    <property type="entry name" value="SDRFAMILY"/>
</dbReference>
<evidence type="ECO:0000313" key="27">
    <source>
        <dbReference type="Proteomes" id="UP001381693"/>
    </source>
</evidence>
<keyword evidence="8" id="KW-0560">Oxidoreductase</keyword>
<dbReference type="GO" id="GO:0008210">
    <property type="term" value="P:estrogen metabolic process"/>
    <property type="evidence" value="ECO:0007669"/>
    <property type="project" value="UniProtKB-ARBA"/>
</dbReference>
<dbReference type="InterPro" id="IPR020904">
    <property type="entry name" value="Sc_DH/Rdtase_CS"/>
</dbReference>
<dbReference type="PANTHER" id="PTHR24321">
    <property type="entry name" value="DEHYDROGENASES, SHORT CHAIN"/>
    <property type="match status" value="1"/>
</dbReference>
<keyword evidence="7" id="KW-0276">Fatty acid metabolism</keyword>
<comment type="pathway">
    <text evidence="2">Lipid metabolism.</text>
</comment>
<evidence type="ECO:0000256" key="5">
    <source>
        <dbReference type="ARBA" id="ARBA00022516"/>
    </source>
</evidence>
<sequence length="294" mass="31280">HLLQLAPLLLTLESKLWKLGTRVITQGIPKRSGVQVTDIFFPTIMTTLFDGELALVTGGGSGIGRSVCQVLDREGAKVIAADLNYTNAKETVNLLKDPVQHLAISMDVTKPDSVKVGLSEIMKKFEAAPTLLVNSAGILRTAPFLSEELTNFSNVMDVNLKGSFVVSQAVANAMTQHGLSGSIVNIASIAAKVGHPNYASYCSSKGAVVSFSATIAKELASKGIRVNCVLPGIIRTPMMEGGWNDDIDIVIKELTPLGREGKPEEVAEVIAFLLSKRSSYMVGACLEITGGLHM</sequence>
<evidence type="ECO:0000256" key="11">
    <source>
        <dbReference type="ARBA" id="ARBA00023128"/>
    </source>
</evidence>
<protein>
    <recommendedName>
        <fullName evidence="20">(3R)-3-hydroxyacyl-CoA dehydrogenase</fullName>
        <ecNumber evidence="19">1.1.1.239</ecNumber>
        <ecNumber evidence="4">1.1.1.n12</ecNumber>
    </recommendedName>
    <alternativeName>
        <fullName evidence="22">17-beta-hydroxysteroid dehydrogenase 8</fullName>
    </alternativeName>
    <alternativeName>
        <fullName evidence="21">3-ketoacyl-[acyl-carrier-protein] reductase alpha subunit</fullName>
    </alternativeName>
    <alternativeName>
        <fullName evidence="24">3-oxoacyl-[acyl-carrier-protein] reductase</fullName>
    </alternativeName>
    <alternativeName>
        <fullName evidence="25">Estradiol 17-beta-dehydrogenase 8</fullName>
    </alternativeName>
    <alternativeName>
        <fullName evidence="23">Testosterone 17-beta-dehydrogenase 8</fullName>
    </alternativeName>
</protein>
<comment type="subunit">
    <text evidence="18">Heterotetramer with CBR4; contains two molecules of HSD17B8 and CBR4.</text>
</comment>
<evidence type="ECO:0000256" key="18">
    <source>
        <dbReference type="ARBA" id="ARBA00065174"/>
    </source>
</evidence>
<evidence type="ECO:0000256" key="24">
    <source>
        <dbReference type="ARBA" id="ARBA00083097"/>
    </source>
</evidence>
<evidence type="ECO:0000256" key="8">
    <source>
        <dbReference type="ARBA" id="ARBA00023002"/>
    </source>
</evidence>
<evidence type="ECO:0000256" key="20">
    <source>
        <dbReference type="ARBA" id="ARBA00070911"/>
    </source>
</evidence>
<evidence type="ECO:0000256" key="23">
    <source>
        <dbReference type="ARBA" id="ARBA00081936"/>
    </source>
</evidence>
<keyword evidence="6" id="KW-0597">Phosphoprotein</keyword>
<organism evidence="26 27">
    <name type="scientific">Halocaridina rubra</name>
    <name type="common">Hawaiian red shrimp</name>
    <dbReference type="NCBI Taxonomy" id="373956"/>
    <lineage>
        <taxon>Eukaryota</taxon>
        <taxon>Metazoa</taxon>
        <taxon>Ecdysozoa</taxon>
        <taxon>Arthropoda</taxon>
        <taxon>Crustacea</taxon>
        <taxon>Multicrustacea</taxon>
        <taxon>Malacostraca</taxon>
        <taxon>Eumalacostraca</taxon>
        <taxon>Eucarida</taxon>
        <taxon>Decapoda</taxon>
        <taxon>Pleocyemata</taxon>
        <taxon>Caridea</taxon>
        <taxon>Atyoidea</taxon>
        <taxon>Atyidae</taxon>
        <taxon>Halocaridina</taxon>
    </lineage>
</organism>
<gene>
    <name evidence="26" type="ORF">SK128_018845</name>
</gene>